<reference evidence="1 2" key="1">
    <citation type="submission" date="2017-10" db="EMBL/GenBank/DDBJ databases">
        <title>Genomics of the genus Arcobacter.</title>
        <authorList>
            <person name="Perez-Cataluna A."/>
            <person name="Figueras M.J."/>
        </authorList>
    </citation>
    <scope>NUCLEOTIDE SEQUENCE [LARGE SCALE GENOMIC DNA]</scope>
    <source>
        <strain evidence="1 2">CECT 8987</strain>
    </source>
</reference>
<evidence type="ECO:0000313" key="2">
    <source>
        <dbReference type="Proteomes" id="UP000290657"/>
    </source>
</evidence>
<dbReference type="AlphaFoldDB" id="A0A4Q0XVA9"/>
<name>A0A4Q0XVA9_9BACT</name>
<protein>
    <submittedName>
        <fullName evidence="1">Uncharacterized protein</fullName>
    </submittedName>
</protein>
<comment type="caution">
    <text evidence="1">The sequence shown here is derived from an EMBL/GenBank/DDBJ whole genome shotgun (WGS) entry which is preliminary data.</text>
</comment>
<dbReference type="EMBL" id="PDKN01000001">
    <property type="protein sequence ID" value="RXJ60945.1"/>
    <property type="molecule type" value="Genomic_DNA"/>
</dbReference>
<proteinExistence type="predicted"/>
<keyword evidence="2" id="KW-1185">Reference proteome</keyword>
<gene>
    <name evidence="1" type="ORF">CRV04_02245</name>
</gene>
<accession>A0A4Q0XVA9</accession>
<dbReference type="Proteomes" id="UP000290657">
    <property type="component" value="Unassembled WGS sequence"/>
</dbReference>
<organism evidence="1 2">
    <name type="scientific">Candidatus Marinarcus aquaticus</name>
    <dbReference type="NCBI Taxonomy" id="2044504"/>
    <lineage>
        <taxon>Bacteria</taxon>
        <taxon>Pseudomonadati</taxon>
        <taxon>Campylobacterota</taxon>
        <taxon>Epsilonproteobacteria</taxon>
        <taxon>Campylobacterales</taxon>
        <taxon>Arcobacteraceae</taxon>
        <taxon>Candidatus Marinarcus</taxon>
    </lineage>
</organism>
<dbReference type="OrthoDB" id="5344324at2"/>
<evidence type="ECO:0000313" key="1">
    <source>
        <dbReference type="EMBL" id="RXJ60945.1"/>
    </source>
</evidence>
<sequence>MTFHINNMAYTINVDETLEPDIIKFLSQETHINTQELLLAYIRRTQEFYNFKKEIETISEKLPKV</sequence>